<evidence type="ECO:0000313" key="1">
    <source>
        <dbReference type="EMBL" id="STV56208.1"/>
    </source>
</evidence>
<organism evidence="1 2">
    <name type="scientific">Klebsiella pneumoniae subsp. ozaenae</name>
    <dbReference type="NCBI Taxonomy" id="574"/>
    <lineage>
        <taxon>Bacteria</taxon>
        <taxon>Pseudomonadati</taxon>
        <taxon>Pseudomonadota</taxon>
        <taxon>Gammaproteobacteria</taxon>
        <taxon>Enterobacterales</taxon>
        <taxon>Enterobacteriaceae</taxon>
        <taxon>Klebsiella/Raoultella group</taxon>
        <taxon>Klebsiella</taxon>
        <taxon>Klebsiella pneumoniae complex</taxon>
    </lineage>
</organism>
<name>A0A378BXT8_KLEPO</name>
<keyword evidence="2" id="KW-1185">Reference proteome</keyword>
<dbReference type="EMBL" id="UGLZ01000005">
    <property type="protein sequence ID" value="STV56208.1"/>
    <property type="molecule type" value="Genomic_DNA"/>
</dbReference>
<dbReference type="AlphaFoldDB" id="A0A378BXT8"/>
<accession>A0A378BXT8</accession>
<gene>
    <name evidence="1" type="ORF">NCTC5050_06320</name>
</gene>
<protein>
    <submittedName>
        <fullName evidence="1">Uncharacterized protein</fullName>
    </submittedName>
</protein>
<reference evidence="1 2" key="1">
    <citation type="submission" date="2018-06" db="EMBL/GenBank/DDBJ databases">
        <authorList>
            <consortium name="Pathogen Informatics"/>
            <person name="Doyle S."/>
        </authorList>
    </citation>
    <scope>NUCLEOTIDE SEQUENCE [LARGE SCALE GENOMIC DNA]</scope>
    <source>
        <strain evidence="1 2">NCTC5050</strain>
    </source>
</reference>
<evidence type="ECO:0000313" key="2">
    <source>
        <dbReference type="Proteomes" id="UP000255382"/>
    </source>
</evidence>
<proteinExistence type="predicted"/>
<dbReference type="Proteomes" id="UP000255382">
    <property type="component" value="Unassembled WGS sequence"/>
</dbReference>
<sequence length="34" mass="3850">MSRLEVDELWGLASLAITQFHPYKGIMTINMALV</sequence>